<evidence type="ECO:0000259" key="1">
    <source>
        <dbReference type="Pfam" id="PF16314"/>
    </source>
</evidence>
<dbReference type="EMBL" id="CP102294">
    <property type="protein sequence ID" value="UWN57793.1"/>
    <property type="molecule type" value="Genomic_DNA"/>
</dbReference>
<dbReference type="RefSeq" id="WP_019244773.1">
    <property type="nucleotide sequence ID" value="NZ_CAPH01000003.1"/>
</dbReference>
<dbReference type="GeneID" id="82890701"/>
<accession>A0ABY5V0R0</accession>
<dbReference type="Pfam" id="PF16314">
    <property type="entry name" value="DUF4954"/>
    <property type="match status" value="1"/>
</dbReference>
<evidence type="ECO:0000259" key="2">
    <source>
        <dbReference type="Pfam" id="PF20683"/>
    </source>
</evidence>
<evidence type="ECO:0000313" key="3">
    <source>
        <dbReference type="EMBL" id="UWN57793.1"/>
    </source>
</evidence>
<feature type="domain" description="DUF6819" evidence="2">
    <location>
        <begin position="486"/>
        <end position="614"/>
    </location>
</feature>
<feature type="domain" description="DUF4954" evidence="1">
    <location>
        <begin position="5"/>
        <end position="430"/>
    </location>
</feature>
<name>A0ABY5V0R0_9BACT</name>
<dbReference type="Gene3D" id="2.160.10.10">
    <property type="entry name" value="Hexapeptide repeat proteins"/>
    <property type="match status" value="1"/>
</dbReference>
<reference evidence="3" key="1">
    <citation type="journal article" date="2022" name="Cell">
        <title>Design, construction, and in vivo augmentation of a complex gut microbiome.</title>
        <authorList>
            <person name="Cheng A.G."/>
            <person name="Ho P.Y."/>
            <person name="Aranda-Diaz A."/>
            <person name="Jain S."/>
            <person name="Yu F.B."/>
            <person name="Meng X."/>
            <person name="Wang M."/>
            <person name="Iakiviak M."/>
            <person name="Nagashima K."/>
            <person name="Zhao A."/>
            <person name="Murugkar P."/>
            <person name="Patil A."/>
            <person name="Atabakhsh K."/>
            <person name="Weakley A."/>
            <person name="Yan J."/>
            <person name="Brumbaugh A.R."/>
            <person name="Higginbottom S."/>
            <person name="Dimas A."/>
            <person name="Shiver A.L."/>
            <person name="Deutschbauer A."/>
            <person name="Neff N."/>
            <person name="Sonnenburg J.L."/>
            <person name="Huang K.C."/>
            <person name="Fischbach M.A."/>
        </authorList>
    </citation>
    <scope>NUCLEOTIDE SEQUENCE</scope>
    <source>
        <strain evidence="3">AP11</strain>
    </source>
</reference>
<dbReference type="Pfam" id="PF20683">
    <property type="entry name" value="DUF6819"/>
    <property type="match status" value="1"/>
</dbReference>
<sequence length="615" mass="66763">MKKKYSKLSESQRTALQAQGCTSDSWDSIEVGDGFRTDFVRDAHFGGKVRLGANGTPVELPGGVVRRSGIYRAALHDCTVGDGVLIANVGRYMARYDVEDGAVIENVGQIICDGRSSFGNGVEVATINEAGGREVPIYDGLTAQIAYVLAMYRHRTRTVERLRGLIARYAESRTASRGAIGRGSSVVNTLSLLNVSVGEGASIDGAASLCNGTLNSTFESPSRIGSGVTASDFVIACSATVDTGSMLRRCFVGEGVVIENGFSAENSLFFANSHLNHGEACAVFAGPYTVSHHRSTLLIAGYFSFFNAGSGANQSNHMYKSGPVHQGVHLRGCKFGSDAYVLLPASTGAFTIVTGRHYNHHDTERMPFSYLVEEAGDSVLLPAVNIRSCGTARDIDKWPRRDRRRGVAHDLIRYDMMNPYTAGRVLDAIGECEALIGRHPTAEAVTWNRVKIKTPSLRKGLVLYRQALRSYLAGLLGEGMADARPDASLRQWVDLAGLIAPRSRVEALLDRIDRGEIDDLNRLEEAFREIDRRYEADARRWALYALSVLLGKPEESIGSDDIGELVRQGADDRRALEAAVGQDALRDRAPVMATGYGIDAPEQREADFCAVRGER</sequence>
<dbReference type="InterPro" id="IPR011004">
    <property type="entry name" value="Trimer_LpxA-like_sf"/>
</dbReference>
<organism evidence="3 4">
    <name type="scientific">Alistipes ihumii AP11</name>
    <dbReference type="NCBI Taxonomy" id="1211813"/>
    <lineage>
        <taxon>Bacteria</taxon>
        <taxon>Pseudomonadati</taxon>
        <taxon>Bacteroidota</taxon>
        <taxon>Bacteroidia</taxon>
        <taxon>Bacteroidales</taxon>
        <taxon>Rikenellaceae</taxon>
        <taxon>Alistipes</taxon>
    </lineage>
</organism>
<dbReference type="InterPro" id="IPR032533">
    <property type="entry name" value="DUF4954"/>
</dbReference>
<gene>
    <name evidence="3" type="ORF">NQ491_03165</name>
</gene>
<dbReference type="SUPFAM" id="SSF51161">
    <property type="entry name" value="Trimeric LpxA-like enzymes"/>
    <property type="match status" value="1"/>
</dbReference>
<dbReference type="Proteomes" id="UP001059295">
    <property type="component" value="Chromosome"/>
</dbReference>
<dbReference type="InterPro" id="IPR049208">
    <property type="entry name" value="DUF6819"/>
</dbReference>
<protein>
    <submittedName>
        <fullName evidence="3">DUF4954 family protein</fullName>
    </submittedName>
</protein>
<keyword evidence="4" id="KW-1185">Reference proteome</keyword>
<proteinExistence type="predicted"/>
<evidence type="ECO:0000313" key="4">
    <source>
        <dbReference type="Proteomes" id="UP001059295"/>
    </source>
</evidence>